<name>A0A3S0SRK1_9HYPH</name>
<evidence type="ECO:0000313" key="2">
    <source>
        <dbReference type="Proteomes" id="UP000273611"/>
    </source>
</evidence>
<gene>
    <name evidence="1" type="ORF">EEQ99_24070</name>
</gene>
<evidence type="ECO:0000313" key="1">
    <source>
        <dbReference type="EMBL" id="RUL98553.1"/>
    </source>
</evidence>
<organism evidence="1 2">
    <name type="scientific">Rhizobium anhuiense</name>
    <dbReference type="NCBI Taxonomy" id="1184720"/>
    <lineage>
        <taxon>Bacteria</taxon>
        <taxon>Pseudomonadati</taxon>
        <taxon>Pseudomonadota</taxon>
        <taxon>Alphaproteobacteria</taxon>
        <taxon>Hyphomicrobiales</taxon>
        <taxon>Rhizobiaceae</taxon>
        <taxon>Rhizobium/Agrobacterium group</taxon>
        <taxon>Rhizobium</taxon>
    </lineage>
</organism>
<protein>
    <submittedName>
        <fullName evidence="1">Uncharacterized protein</fullName>
    </submittedName>
</protein>
<comment type="caution">
    <text evidence="1">The sequence shown here is derived from an EMBL/GenBank/DDBJ whole genome shotgun (WGS) entry which is preliminary data.</text>
</comment>
<sequence length="269" mass="29332">MALRSVKFTTRSFPHNSNRSVEIFLGTMNVSEYLNMGVGGSTQTLHPEDAKRLRDELIAIYPLEVPAAATKPTKFKVGDKVTYKAIVGYGARGMDGRKGSVKEVLANGWYMVNFTGGPFDNLIKTHEDYLVAGPREIQVGDLVRRTGANWRDVKHGEIYTVSAVGSSLKLVGLTGSYTKSSFELVHTDPVEAVKAAVPTIQSGRFIVAKLEGARYLPGTNPKVHVTDIGAEAEALRLAKEHGGTYHVFKATYEASRELPVIPPVKTTKL</sequence>
<dbReference type="EMBL" id="RIBW01000013">
    <property type="protein sequence ID" value="RUL98553.1"/>
    <property type="molecule type" value="Genomic_DNA"/>
</dbReference>
<reference evidence="1 2" key="1">
    <citation type="journal article" date="2015" name="Int. J. Syst. Evol. Microbiol.">
        <title>Rhizobium anhuiense sp. nov., isolated from effective nodules of Vicia faba and Pisum sativum.</title>
        <authorList>
            <person name="Zhang Y.J."/>
            <person name="Zheng W.T."/>
            <person name="Everall I."/>
            <person name="Young J.P."/>
            <person name="Zhang X.X."/>
            <person name="Tian C.F."/>
            <person name="Sui X.H."/>
            <person name="Wang E.T."/>
            <person name="Chen W.X."/>
        </authorList>
    </citation>
    <scope>NUCLEOTIDE SEQUENCE [LARGE SCALE GENOMIC DNA]</scope>
    <source>
        <strain evidence="1 2">CCBAU 23252</strain>
    </source>
</reference>
<dbReference type="Proteomes" id="UP000273611">
    <property type="component" value="Unassembled WGS sequence"/>
</dbReference>
<dbReference type="RefSeq" id="WP_127431175.1">
    <property type="nucleotide sequence ID" value="NZ_BMFI01000012.1"/>
</dbReference>
<accession>A0A3S0SRK1</accession>
<dbReference type="AlphaFoldDB" id="A0A3S0SRK1"/>
<proteinExistence type="predicted"/>